<dbReference type="PaxDb" id="39947-A0A0N7KFM3"/>
<organism evidence="2 3">
    <name type="scientific">Oryza sativa subsp. japonica</name>
    <name type="common">Rice</name>
    <dbReference type="NCBI Taxonomy" id="39947"/>
    <lineage>
        <taxon>Eukaryota</taxon>
        <taxon>Viridiplantae</taxon>
        <taxon>Streptophyta</taxon>
        <taxon>Embryophyta</taxon>
        <taxon>Tracheophyta</taxon>
        <taxon>Spermatophyta</taxon>
        <taxon>Magnoliopsida</taxon>
        <taxon>Liliopsida</taxon>
        <taxon>Poales</taxon>
        <taxon>Poaceae</taxon>
        <taxon>BOP clade</taxon>
        <taxon>Oryzoideae</taxon>
        <taxon>Oryzeae</taxon>
        <taxon>Oryzinae</taxon>
        <taxon>Oryza</taxon>
        <taxon>Oryza sativa</taxon>
    </lineage>
</organism>
<protein>
    <submittedName>
        <fullName evidence="2">Os02g0601750 protein</fullName>
    </submittedName>
</protein>
<proteinExistence type="predicted"/>
<feature type="region of interest" description="Disordered" evidence="1">
    <location>
        <begin position="120"/>
        <end position="140"/>
    </location>
</feature>
<reference evidence="2 3" key="2">
    <citation type="journal article" date="2013" name="Plant Cell Physiol.">
        <title>Rice Annotation Project Database (RAP-DB): an integrative and interactive database for rice genomics.</title>
        <authorList>
            <person name="Sakai H."/>
            <person name="Lee S.S."/>
            <person name="Tanaka T."/>
            <person name="Numa H."/>
            <person name="Kim J."/>
            <person name="Kawahara Y."/>
            <person name="Wakimoto H."/>
            <person name="Yang C.C."/>
            <person name="Iwamoto M."/>
            <person name="Abe T."/>
            <person name="Yamada Y."/>
            <person name="Muto A."/>
            <person name="Inokuchi H."/>
            <person name="Ikemura T."/>
            <person name="Matsumoto T."/>
            <person name="Sasaki T."/>
            <person name="Itoh T."/>
        </authorList>
    </citation>
    <scope>NUCLEOTIDE SEQUENCE [LARGE SCALE GENOMIC DNA]</scope>
    <source>
        <strain evidence="3">cv. Nipponbare</strain>
    </source>
</reference>
<reference evidence="2 3" key="3">
    <citation type="journal article" date="2013" name="Rice">
        <title>Improvement of the Oryza sativa Nipponbare reference genome using next generation sequence and optical map data.</title>
        <authorList>
            <person name="Kawahara Y."/>
            <person name="de la Bastide M."/>
            <person name="Hamilton J.P."/>
            <person name="Kanamori H."/>
            <person name="McCombie W.R."/>
            <person name="Ouyang S."/>
            <person name="Schwartz D.C."/>
            <person name="Tanaka T."/>
            <person name="Wu J."/>
            <person name="Zhou S."/>
            <person name="Childs K.L."/>
            <person name="Davidson R.M."/>
            <person name="Lin H."/>
            <person name="Quesada-Ocampo L."/>
            <person name="Vaillancourt B."/>
            <person name="Sakai H."/>
            <person name="Lee S.S."/>
            <person name="Kim J."/>
            <person name="Numa H."/>
            <person name="Itoh T."/>
            <person name="Buell C.R."/>
            <person name="Matsumoto T."/>
        </authorList>
    </citation>
    <scope>NUCLEOTIDE SEQUENCE [LARGE SCALE GENOMIC DNA]</scope>
    <source>
        <strain evidence="3">cv. Nipponbare</strain>
    </source>
</reference>
<dbReference type="AlphaFoldDB" id="A0A0N7KFM3"/>
<dbReference type="InParanoid" id="A0A0N7KFM3"/>
<dbReference type="EMBL" id="AP014958">
    <property type="protein sequence ID" value="BAS79617.1"/>
    <property type="molecule type" value="Genomic_DNA"/>
</dbReference>
<evidence type="ECO:0000256" key="1">
    <source>
        <dbReference type="SAM" id="MobiDB-lite"/>
    </source>
</evidence>
<sequence>MQHGGSTEVEILRHVGAALDELPQHLHAAAPRGGVDRPAHHLQPEHRGAATATAARAFPAVGAIRRAPRRHGVVQQQPEHLGVPAPRGGVEHVRDAVLALAEHQQGVPLHELLHERHVPRRRRRVEQPPAVPRPEQRVLGGGGGAPVLAALALQQEAPGDARAVPRRAGEARVVVPERLEPADPAERGELDEEVRVEVQQLPDDVVVAVRRRPVDRRRVPPLVAGALPPQREV</sequence>
<feature type="region of interest" description="Disordered" evidence="1">
    <location>
        <begin position="30"/>
        <end position="51"/>
    </location>
</feature>
<evidence type="ECO:0000313" key="2">
    <source>
        <dbReference type="EMBL" id="BAS79617.1"/>
    </source>
</evidence>
<dbReference type="FunCoup" id="A0A0N7KFM3">
    <property type="interactions" value="31"/>
</dbReference>
<feature type="compositionally biased region" description="Basic and acidic residues" evidence="1">
    <location>
        <begin position="34"/>
        <end position="48"/>
    </location>
</feature>
<name>A0A0N7KFM3_ORYSJ</name>
<gene>
    <name evidence="2" type="ordered locus">Os02g0601750</name>
    <name evidence="2" type="ORF">OSNPB_020601750</name>
</gene>
<feature type="non-terminal residue" evidence="2">
    <location>
        <position position="233"/>
    </location>
</feature>
<reference evidence="3" key="1">
    <citation type="journal article" date="2005" name="Nature">
        <title>The map-based sequence of the rice genome.</title>
        <authorList>
            <consortium name="International rice genome sequencing project (IRGSP)"/>
            <person name="Matsumoto T."/>
            <person name="Wu J."/>
            <person name="Kanamori H."/>
            <person name="Katayose Y."/>
            <person name="Fujisawa M."/>
            <person name="Namiki N."/>
            <person name="Mizuno H."/>
            <person name="Yamamoto K."/>
            <person name="Antonio B.A."/>
            <person name="Baba T."/>
            <person name="Sakata K."/>
            <person name="Nagamura Y."/>
            <person name="Aoki H."/>
            <person name="Arikawa K."/>
            <person name="Arita K."/>
            <person name="Bito T."/>
            <person name="Chiden Y."/>
            <person name="Fujitsuka N."/>
            <person name="Fukunaka R."/>
            <person name="Hamada M."/>
            <person name="Harada C."/>
            <person name="Hayashi A."/>
            <person name="Hijishita S."/>
            <person name="Honda M."/>
            <person name="Hosokawa S."/>
            <person name="Ichikawa Y."/>
            <person name="Idonuma A."/>
            <person name="Iijima M."/>
            <person name="Ikeda M."/>
            <person name="Ikeno M."/>
            <person name="Ito K."/>
            <person name="Ito S."/>
            <person name="Ito T."/>
            <person name="Ito Y."/>
            <person name="Ito Y."/>
            <person name="Iwabuchi A."/>
            <person name="Kamiya K."/>
            <person name="Karasawa W."/>
            <person name="Kurita K."/>
            <person name="Katagiri S."/>
            <person name="Kikuta A."/>
            <person name="Kobayashi H."/>
            <person name="Kobayashi N."/>
            <person name="Machita K."/>
            <person name="Maehara T."/>
            <person name="Masukawa M."/>
            <person name="Mizubayashi T."/>
            <person name="Mukai Y."/>
            <person name="Nagasaki H."/>
            <person name="Nagata Y."/>
            <person name="Naito S."/>
            <person name="Nakashima M."/>
            <person name="Nakama Y."/>
            <person name="Nakamichi Y."/>
            <person name="Nakamura M."/>
            <person name="Meguro A."/>
            <person name="Negishi M."/>
            <person name="Ohta I."/>
            <person name="Ohta T."/>
            <person name="Okamoto M."/>
            <person name="Ono N."/>
            <person name="Saji S."/>
            <person name="Sakaguchi M."/>
            <person name="Sakai K."/>
            <person name="Shibata M."/>
            <person name="Shimokawa T."/>
            <person name="Song J."/>
            <person name="Takazaki Y."/>
            <person name="Terasawa K."/>
            <person name="Tsugane M."/>
            <person name="Tsuji K."/>
            <person name="Ueda S."/>
            <person name="Waki K."/>
            <person name="Yamagata H."/>
            <person name="Yamamoto M."/>
            <person name="Yamamoto S."/>
            <person name="Yamane H."/>
            <person name="Yoshiki S."/>
            <person name="Yoshihara R."/>
            <person name="Yukawa K."/>
            <person name="Zhong H."/>
            <person name="Yano M."/>
            <person name="Yuan Q."/>
            <person name="Ouyang S."/>
            <person name="Liu J."/>
            <person name="Jones K.M."/>
            <person name="Gansberger K."/>
            <person name="Moffat K."/>
            <person name="Hill J."/>
            <person name="Bera J."/>
            <person name="Fadrosh D."/>
            <person name="Jin S."/>
            <person name="Johri S."/>
            <person name="Kim M."/>
            <person name="Overton L."/>
            <person name="Reardon M."/>
            <person name="Tsitrin T."/>
            <person name="Vuong H."/>
            <person name="Weaver B."/>
            <person name="Ciecko A."/>
            <person name="Tallon L."/>
            <person name="Jackson J."/>
            <person name="Pai G."/>
            <person name="Aken S.V."/>
            <person name="Utterback T."/>
            <person name="Reidmuller S."/>
            <person name="Feldblyum T."/>
            <person name="Hsiao J."/>
            <person name="Zismann V."/>
            <person name="Iobst S."/>
            <person name="de Vazeille A.R."/>
            <person name="Buell C.R."/>
            <person name="Ying K."/>
            <person name="Li Y."/>
            <person name="Lu T."/>
            <person name="Huang Y."/>
            <person name="Zhao Q."/>
            <person name="Feng Q."/>
            <person name="Zhang L."/>
            <person name="Zhu J."/>
            <person name="Weng Q."/>
            <person name="Mu J."/>
            <person name="Lu Y."/>
            <person name="Fan D."/>
            <person name="Liu Y."/>
            <person name="Guan J."/>
            <person name="Zhang Y."/>
            <person name="Yu S."/>
            <person name="Liu X."/>
            <person name="Zhang Y."/>
            <person name="Hong G."/>
            <person name="Han B."/>
            <person name="Choisne N."/>
            <person name="Demange N."/>
            <person name="Orjeda G."/>
            <person name="Samain S."/>
            <person name="Cattolico L."/>
            <person name="Pelletier E."/>
            <person name="Couloux A."/>
            <person name="Segurens B."/>
            <person name="Wincker P."/>
            <person name="D'Hont A."/>
            <person name="Scarpelli C."/>
            <person name="Weissenbach J."/>
            <person name="Salanoubat M."/>
            <person name="Quetier F."/>
            <person name="Yu Y."/>
            <person name="Kim H.R."/>
            <person name="Rambo T."/>
            <person name="Currie J."/>
            <person name="Collura K."/>
            <person name="Luo M."/>
            <person name="Yang T."/>
            <person name="Ammiraju J.S.S."/>
            <person name="Engler F."/>
            <person name="Soderlund C."/>
            <person name="Wing R.A."/>
            <person name="Palmer L.E."/>
            <person name="de la Bastide M."/>
            <person name="Spiegel L."/>
            <person name="Nascimento L."/>
            <person name="Zutavern T."/>
            <person name="O'Shaughnessy A."/>
            <person name="Dike S."/>
            <person name="Dedhia N."/>
            <person name="Preston R."/>
            <person name="Balija V."/>
            <person name="McCombie W.R."/>
            <person name="Chow T."/>
            <person name="Chen H."/>
            <person name="Chung M."/>
            <person name="Chen C."/>
            <person name="Shaw J."/>
            <person name="Wu H."/>
            <person name="Hsiao K."/>
            <person name="Chao Y."/>
            <person name="Chu M."/>
            <person name="Cheng C."/>
            <person name="Hour A."/>
            <person name="Lee P."/>
            <person name="Lin S."/>
            <person name="Lin Y."/>
            <person name="Liou J."/>
            <person name="Liu S."/>
            <person name="Hsing Y."/>
            <person name="Raghuvanshi S."/>
            <person name="Mohanty A."/>
            <person name="Bharti A.K."/>
            <person name="Gaur A."/>
            <person name="Gupta V."/>
            <person name="Kumar D."/>
            <person name="Ravi V."/>
            <person name="Vij S."/>
            <person name="Kapur A."/>
            <person name="Khurana P."/>
            <person name="Khurana P."/>
            <person name="Khurana J.P."/>
            <person name="Tyagi A.K."/>
            <person name="Gaikwad K."/>
            <person name="Singh A."/>
            <person name="Dalal V."/>
            <person name="Srivastava S."/>
            <person name="Dixit A."/>
            <person name="Pal A.K."/>
            <person name="Ghazi I.A."/>
            <person name="Yadav M."/>
            <person name="Pandit A."/>
            <person name="Bhargava A."/>
            <person name="Sureshbabu K."/>
            <person name="Batra K."/>
            <person name="Sharma T.R."/>
            <person name="Mohapatra T."/>
            <person name="Singh N.K."/>
            <person name="Messing J."/>
            <person name="Nelson A.B."/>
            <person name="Fuks G."/>
            <person name="Kavchok S."/>
            <person name="Keizer G."/>
            <person name="Linton E."/>
            <person name="Llaca V."/>
            <person name="Song R."/>
            <person name="Tanyolac B."/>
            <person name="Young S."/>
            <person name="Ho-Il K."/>
            <person name="Hahn J.H."/>
            <person name="Sangsakoo G."/>
            <person name="Vanavichit A."/>
            <person name="de Mattos Luiz.A.T."/>
            <person name="Zimmer P.D."/>
            <person name="Malone G."/>
            <person name="Dellagostin O."/>
            <person name="de Oliveira A.C."/>
            <person name="Bevan M."/>
            <person name="Bancroft I."/>
            <person name="Minx P."/>
            <person name="Cordum H."/>
            <person name="Wilson R."/>
            <person name="Cheng Z."/>
            <person name="Jin W."/>
            <person name="Jiang J."/>
            <person name="Leong S.A."/>
            <person name="Iwama H."/>
            <person name="Gojobori T."/>
            <person name="Itoh T."/>
            <person name="Niimura Y."/>
            <person name="Fujii Y."/>
            <person name="Habara T."/>
            <person name="Sakai H."/>
            <person name="Sato Y."/>
            <person name="Wilson G."/>
            <person name="Kumar K."/>
            <person name="McCouch S."/>
            <person name="Juretic N."/>
            <person name="Hoen D."/>
            <person name="Wright S."/>
            <person name="Bruskiewich R."/>
            <person name="Bureau T."/>
            <person name="Miyao A."/>
            <person name="Hirochika H."/>
            <person name="Nishikawa T."/>
            <person name="Kadowaki K."/>
            <person name="Sugiura M."/>
            <person name="Burr B."/>
            <person name="Sasaki T."/>
        </authorList>
    </citation>
    <scope>NUCLEOTIDE SEQUENCE [LARGE SCALE GENOMIC DNA]</scope>
    <source>
        <strain evidence="3">cv. Nipponbare</strain>
    </source>
</reference>
<accession>A0A0N7KFM3</accession>
<dbReference type="Proteomes" id="UP000059680">
    <property type="component" value="Chromosome 2"/>
</dbReference>
<evidence type="ECO:0000313" key="3">
    <source>
        <dbReference type="Proteomes" id="UP000059680"/>
    </source>
</evidence>
<keyword evidence="3" id="KW-1185">Reference proteome</keyword>